<accession>A0A5B7DL51</accession>
<name>A0A5B7DL51_PORTR</name>
<feature type="compositionally biased region" description="Low complexity" evidence="1">
    <location>
        <begin position="133"/>
        <end position="142"/>
    </location>
</feature>
<evidence type="ECO:0000313" key="2">
    <source>
        <dbReference type="EMBL" id="MPC22168.1"/>
    </source>
</evidence>
<gene>
    <name evidence="2" type="ORF">E2C01_015175</name>
</gene>
<protein>
    <submittedName>
        <fullName evidence="2">Uncharacterized protein</fullName>
    </submittedName>
</protein>
<evidence type="ECO:0000313" key="3">
    <source>
        <dbReference type="Proteomes" id="UP000324222"/>
    </source>
</evidence>
<sequence>MAEKKYRKGTVGHPGRSGESGRHDHDCTTVDGAAPCRCFNERCVPAAVLLVMASVGQRPSLRDTLLPRRLMPLLKPHLTPETATTVCNNTSAPRLTLPPSPLSPPSAPAPPPSPRPPLPAPLDKSPPSPLTPSPTRSQSAVV</sequence>
<organism evidence="2 3">
    <name type="scientific">Portunus trituberculatus</name>
    <name type="common">Swimming crab</name>
    <name type="synonym">Neptunus trituberculatus</name>
    <dbReference type="NCBI Taxonomy" id="210409"/>
    <lineage>
        <taxon>Eukaryota</taxon>
        <taxon>Metazoa</taxon>
        <taxon>Ecdysozoa</taxon>
        <taxon>Arthropoda</taxon>
        <taxon>Crustacea</taxon>
        <taxon>Multicrustacea</taxon>
        <taxon>Malacostraca</taxon>
        <taxon>Eumalacostraca</taxon>
        <taxon>Eucarida</taxon>
        <taxon>Decapoda</taxon>
        <taxon>Pleocyemata</taxon>
        <taxon>Brachyura</taxon>
        <taxon>Eubrachyura</taxon>
        <taxon>Portunoidea</taxon>
        <taxon>Portunidae</taxon>
        <taxon>Portuninae</taxon>
        <taxon>Portunus</taxon>
    </lineage>
</organism>
<feature type="compositionally biased region" description="Pro residues" evidence="1">
    <location>
        <begin position="96"/>
        <end position="132"/>
    </location>
</feature>
<reference evidence="2 3" key="1">
    <citation type="submission" date="2019-05" db="EMBL/GenBank/DDBJ databases">
        <title>Another draft genome of Portunus trituberculatus and its Hox gene families provides insights of decapod evolution.</title>
        <authorList>
            <person name="Jeong J.-H."/>
            <person name="Song I."/>
            <person name="Kim S."/>
            <person name="Choi T."/>
            <person name="Kim D."/>
            <person name="Ryu S."/>
            <person name="Kim W."/>
        </authorList>
    </citation>
    <scope>NUCLEOTIDE SEQUENCE [LARGE SCALE GENOMIC DNA]</scope>
    <source>
        <tissue evidence="2">Muscle</tissue>
    </source>
</reference>
<dbReference type="AlphaFoldDB" id="A0A5B7DL51"/>
<comment type="caution">
    <text evidence="2">The sequence shown here is derived from an EMBL/GenBank/DDBJ whole genome shotgun (WGS) entry which is preliminary data.</text>
</comment>
<evidence type="ECO:0000256" key="1">
    <source>
        <dbReference type="SAM" id="MobiDB-lite"/>
    </source>
</evidence>
<proteinExistence type="predicted"/>
<dbReference type="EMBL" id="VSRR010001057">
    <property type="protein sequence ID" value="MPC22168.1"/>
    <property type="molecule type" value="Genomic_DNA"/>
</dbReference>
<feature type="region of interest" description="Disordered" evidence="1">
    <location>
        <begin position="1"/>
        <end position="24"/>
    </location>
</feature>
<feature type="compositionally biased region" description="Basic residues" evidence="1">
    <location>
        <begin position="1"/>
        <end position="10"/>
    </location>
</feature>
<keyword evidence="3" id="KW-1185">Reference proteome</keyword>
<feature type="compositionally biased region" description="Polar residues" evidence="1">
    <location>
        <begin position="81"/>
        <end position="90"/>
    </location>
</feature>
<dbReference type="Proteomes" id="UP000324222">
    <property type="component" value="Unassembled WGS sequence"/>
</dbReference>
<feature type="region of interest" description="Disordered" evidence="1">
    <location>
        <begin position="77"/>
        <end position="142"/>
    </location>
</feature>